<evidence type="ECO:0000313" key="4">
    <source>
        <dbReference type="Proteomes" id="UP001060336"/>
    </source>
</evidence>
<keyword evidence="4" id="KW-1185">Reference proteome</keyword>
<dbReference type="AlphaFoldDB" id="A0A9J7AWS9"/>
<protein>
    <submittedName>
        <fullName evidence="3">Thioesterase family protein</fullName>
    </submittedName>
</protein>
<accession>A0A9J7AWS9</accession>
<feature type="domain" description="Acyl-CoA thioesterase-like C-terminal" evidence="2">
    <location>
        <begin position="133"/>
        <end position="245"/>
    </location>
</feature>
<dbReference type="RefSeq" id="WP_257770630.1">
    <property type="nucleotide sequence ID" value="NZ_CP102480.1"/>
</dbReference>
<dbReference type="KEGG" id="naci:NUH88_06045"/>
<name>A0A9J7AWS9_9PROT</name>
<sequence length="250" mass="27092">MKASPVCIFDGENWVPGPLAKGPFPGLHGGVSGGLLAAEMETRAVELGAGAGLQMSLSLLRPTPMEPIHISVRTLRQGRRSLQLSAELMAGGKLCATASALFLAEEPLSFIPERDLLPAEVGGAPFHVGRVTDAPWFFEACEMRREESGRIWMRHINPVVEDMGGLCRVLSLADWATGLSRPDWVDENNVMFPNPEITIHLQRPIAGEWLAVDSEPHWNPSGLGITTSDLYDTCGYLGRATQPVVLAVME</sequence>
<organism evidence="3 4">
    <name type="scientific">Nisaea acidiphila</name>
    <dbReference type="NCBI Taxonomy" id="1862145"/>
    <lineage>
        <taxon>Bacteria</taxon>
        <taxon>Pseudomonadati</taxon>
        <taxon>Pseudomonadota</taxon>
        <taxon>Alphaproteobacteria</taxon>
        <taxon>Rhodospirillales</taxon>
        <taxon>Thalassobaculaceae</taxon>
        <taxon>Nisaea</taxon>
    </lineage>
</organism>
<gene>
    <name evidence="3" type="ORF">NUH88_06045</name>
</gene>
<dbReference type="Proteomes" id="UP001060336">
    <property type="component" value="Chromosome"/>
</dbReference>
<dbReference type="InterPro" id="IPR029069">
    <property type="entry name" value="HotDog_dom_sf"/>
</dbReference>
<dbReference type="InterPro" id="IPR042171">
    <property type="entry name" value="Acyl-CoA_hotdog"/>
</dbReference>
<evidence type="ECO:0000259" key="2">
    <source>
        <dbReference type="Pfam" id="PF20789"/>
    </source>
</evidence>
<dbReference type="InterPro" id="IPR049449">
    <property type="entry name" value="TesB_ACOT8-like_N"/>
</dbReference>
<evidence type="ECO:0000313" key="3">
    <source>
        <dbReference type="EMBL" id="UUX51250.1"/>
    </source>
</evidence>
<dbReference type="Pfam" id="PF13622">
    <property type="entry name" value="4HBT_3"/>
    <property type="match status" value="1"/>
</dbReference>
<dbReference type="CDD" id="cd03443">
    <property type="entry name" value="PaaI_thioesterase"/>
    <property type="match status" value="1"/>
</dbReference>
<dbReference type="InterPro" id="IPR049450">
    <property type="entry name" value="ACOT8-like_C"/>
</dbReference>
<dbReference type="Gene3D" id="2.40.160.210">
    <property type="entry name" value="Acyl-CoA thioesterase, double hotdog domain"/>
    <property type="match status" value="1"/>
</dbReference>
<evidence type="ECO:0000259" key="1">
    <source>
        <dbReference type="Pfam" id="PF13622"/>
    </source>
</evidence>
<dbReference type="SUPFAM" id="SSF54637">
    <property type="entry name" value="Thioesterase/thiol ester dehydrase-isomerase"/>
    <property type="match status" value="1"/>
</dbReference>
<proteinExistence type="predicted"/>
<dbReference type="EMBL" id="CP102480">
    <property type="protein sequence ID" value="UUX51250.1"/>
    <property type="molecule type" value="Genomic_DNA"/>
</dbReference>
<reference evidence="3" key="1">
    <citation type="submission" date="2022-08" db="EMBL/GenBank/DDBJ databases">
        <title>Nisaea acidiphila sp. nov., isolated from a marine algal debris and emended description of the genus Nisaea Urios et al. 2008.</title>
        <authorList>
            <person name="Kwon K."/>
        </authorList>
    </citation>
    <scope>NUCLEOTIDE SEQUENCE</scope>
    <source>
        <strain evidence="3">MEBiC11861</strain>
    </source>
</reference>
<dbReference type="Pfam" id="PF20789">
    <property type="entry name" value="4HBT_3C"/>
    <property type="match status" value="1"/>
</dbReference>
<feature type="domain" description="Acyl-CoA thioesterase-like N-terminal HotDog" evidence="1">
    <location>
        <begin position="26"/>
        <end position="102"/>
    </location>
</feature>